<dbReference type="STRING" id="1005945.SAMN05216561_1219"/>
<gene>
    <name evidence="1" type="ORF">SAMN05216561_1219</name>
</gene>
<accession>A0A1I3PJL7</accession>
<dbReference type="RefSeq" id="WP_170259258.1">
    <property type="nucleotide sequence ID" value="NZ_BKAF01000027.1"/>
</dbReference>
<reference evidence="1 2" key="1">
    <citation type="submission" date="2016-10" db="EMBL/GenBank/DDBJ databases">
        <authorList>
            <person name="de Groot N.N."/>
        </authorList>
    </citation>
    <scope>NUCLEOTIDE SEQUENCE [LARGE SCALE GENOMIC DNA]</scope>
    <source>
        <strain evidence="1 2">CGMCC 1.11156</strain>
    </source>
</reference>
<keyword evidence="2" id="KW-1185">Reference proteome</keyword>
<protein>
    <submittedName>
        <fullName evidence="1">Uncharacterized protein</fullName>
    </submittedName>
</protein>
<dbReference type="AlphaFoldDB" id="A0A1I3PJL7"/>
<dbReference type="EMBL" id="FOQG01000021">
    <property type="protein sequence ID" value="SFJ21673.1"/>
    <property type="molecule type" value="Genomic_DNA"/>
</dbReference>
<proteinExistence type="predicted"/>
<dbReference type="Proteomes" id="UP000198649">
    <property type="component" value="Unassembled WGS sequence"/>
</dbReference>
<evidence type="ECO:0000313" key="2">
    <source>
        <dbReference type="Proteomes" id="UP000198649"/>
    </source>
</evidence>
<sequence length="49" mass="5605">MNDLHPLIETEARHRIAERLAKASAPRLPSRGATRMARRLRTLADRLES</sequence>
<name>A0A1I3PJL7_9ACTN</name>
<organism evidence="1 2">
    <name type="scientific">Nocardioides psychrotolerans</name>
    <dbReference type="NCBI Taxonomy" id="1005945"/>
    <lineage>
        <taxon>Bacteria</taxon>
        <taxon>Bacillati</taxon>
        <taxon>Actinomycetota</taxon>
        <taxon>Actinomycetes</taxon>
        <taxon>Propionibacteriales</taxon>
        <taxon>Nocardioidaceae</taxon>
        <taxon>Nocardioides</taxon>
    </lineage>
</organism>
<evidence type="ECO:0000313" key="1">
    <source>
        <dbReference type="EMBL" id="SFJ21673.1"/>
    </source>
</evidence>